<dbReference type="Proteomes" id="UP000734854">
    <property type="component" value="Unassembled WGS sequence"/>
</dbReference>
<keyword evidence="2" id="KW-1185">Reference proteome</keyword>
<evidence type="ECO:0000313" key="2">
    <source>
        <dbReference type="Proteomes" id="UP000734854"/>
    </source>
</evidence>
<reference evidence="1 2" key="1">
    <citation type="submission" date="2020-08" db="EMBL/GenBank/DDBJ databases">
        <title>Plant Genome Project.</title>
        <authorList>
            <person name="Zhang R.-G."/>
        </authorList>
    </citation>
    <scope>NUCLEOTIDE SEQUENCE [LARGE SCALE GENOMIC DNA]</scope>
    <source>
        <tissue evidence="1">Rhizome</tissue>
    </source>
</reference>
<comment type="caution">
    <text evidence="1">The sequence shown here is derived from an EMBL/GenBank/DDBJ whole genome shotgun (WGS) entry which is preliminary data.</text>
</comment>
<dbReference type="EMBL" id="JACMSC010000006">
    <property type="protein sequence ID" value="KAG6517998.1"/>
    <property type="molecule type" value="Genomic_DNA"/>
</dbReference>
<name>A0A8J5LJJ8_ZINOF</name>
<organism evidence="1 2">
    <name type="scientific">Zingiber officinale</name>
    <name type="common">Ginger</name>
    <name type="synonym">Amomum zingiber</name>
    <dbReference type="NCBI Taxonomy" id="94328"/>
    <lineage>
        <taxon>Eukaryota</taxon>
        <taxon>Viridiplantae</taxon>
        <taxon>Streptophyta</taxon>
        <taxon>Embryophyta</taxon>
        <taxon>Tracheophyta</taxon>
        <taxon>Spermatophyta</taxon>
        <taxon>Magnoliopsida</taxon>
        <taxon>Liliopsida</taxon>
        <taxon>Zingiberales</taxon>
        <taxon>Zingiberaceae</taxon>
        <taxon>Zingiber</taxon>
    </lineage>
</organism>
<evidence type="ECO:0000313" key="1">
    <source>
        <dbReference type="EMBL" id="KAG6517998.1"/>
    </source>
</evidence>
<proteinExistence type="predicted"/>
<accession>A0A8J5LJJ8</accession>
<dbReference type="AlphaFoldDB" id="A0A8J5LJJ8"/>
<sequence length="102" mass="11345">MNSSPFFLSSQLIKISPLFFDCLIAVKVVDSEKNLLDILGMISSLSFEKSFYVGLHACQLLAQSNDGIILVGWLDLNIVNISMLVLRWLSKDCHTTSTIPIL</sequence>
<gene>
    <name evidence="1" type="ORF">ZIOFF_021399</name>
</gene>
<protein>
    <submittedName>
        <fullName evidence="1">Uncharacterized protein</fullName>
    </submittedName>
</protein>